<evidence type="ECO:0000313" key="3">
    <source>
        <dbReference type="Proteomes" id="UP001596410"/>
    </source>
</evidence>
<accession>A0ABW2ES78</accession>
<dbReference type="EMBL" id="JBHSZV010000059">
    <property type="protein sequence ID" value="MFC7063826.1"/>
    <property type="molecule type" value="Genomic_DNA"/>
</dbReference>
<dbReference type="RefSeq" id="WP_204710177.1">
    <property type="nucleotide sequence ID" value="NZ_JBHSZV010000059.1"/>
</dbReference>
<keyword evidence="3" id="KW-1185">Reference proteome</keyword>
<reference evidence="3" key="1">
    <citation type="journal article" date="2019" name="Int. J. Syst. Evol. Microbiol.">
        <title>The Global Catalogue of Microorganisms (GCM) 10K type strain sequencing project: providing services to taxonomists for standard genome sequencing and annotation.</title>
        <authorList>
            <consortium name="The Broad Institute Genomics Platform"/>
            <consortium name="The Broad Institute Genome Sequencing Center for Infectious Disease"/>
            <person name="Wu L."/>
            <person name="Ma J."/>
        </authorList>
    </citation>
    <scope>NUCLEOTIDE SEQUENCE [LARGE SCALE GENOMIC DNA]</scope>
    <source>
        <strain evidence="3">CGMCC 4.1621</strain>
    </source>
</reference>
<dbReference type="Gene3D" id="3.40.50.300">
    <property type="entry name" value="P-loop containing nucleotide triphosphate hydrolases"/>
    <property type="match status" value="1"/>
</dbReference>
<feature type="domain" description="SF4 helicase" evidence="1">
    <location>
        <begin position="16"/>
        <end position="63"/>
    </location>
</feature>
<dbReference type="Pfam" id="PF03796">
    <property type="entry name" value="DnaB_C"/>
    <property type="match status" value="1"/>
</dbReference>
<sequence length="66" mass="7919">MYLKLKSTWVEPLIIDVIWFLHRDHHYNWSSKVEDRMEVLLIKQRNGPIGSVGLKFMKEYGKFVVV</sequence>
<name>A0ABW2ES78_9BACI</name>
<dbReference type="Proteomes" id="UP001596410">
    <property type="component" value="Unassembled WGS sequence"/>
</dbReference>
<dbReference type="InterPro" id="IPR007694">
    <property type="entry name" value="DNA_helicase_DnaB-like_C"/>
</dbReference>
<proteinExistence type="predicted"/>
<dbReference type="InterPro" id="IPR027417">
    <property type="entry name" value="P-loop_NTPase"/>
</dbReference>
<protein>
    <submittedName>
        <fullName evidence="2">DnaB-like helicase C-terminal domain-containing protein</fullName>
    </submittedName>
</protein>
<organism evidence="2 3">
    <name type="scientific">Halobacillus seohaensis</name>
    <dbReference type="NCBI Taxonomy" id="447421"/>
    <lineage>
        <taxon>Bacteria</taxon>
        <taxon>Bacillati</taxon>
        <taxon>Bacillota</taxon>
        <taxon>Bacilli</taxon>
        <taxon>Bacillales</taxon>
        <taxon>Bacillaceae</taxon>
        <taxon>Halobacillus</taxon>
    </lineage>
</organism>
<comment type="caution">
    <text evidence="2">The sequence shown here is derived from an EMBL/GenBank/DDBJ whole genome shotgun (WGS) entry which is preliminary data.</text>
</comment>
<evidence type="ECO:0000259" key="1">
    <source>
        <dbReference type="Pfam" id="PF03796"/>
    </source>
</evidence>
<gene>
    <name evidence="2" type="ORF">ACFQIC_18675</name>
</gene>
<evidence type="ECO:0000313" key="2">
    <source>
        <dbReference type="EMBL" id="MFC7063826.1"/>
    </source>
</evidence>